<sequence length="207" mass="23620">MPEIPQDQHVQEVTHRKLPALRIPAGFAPPTEKKRGFKHGLTVACAIIPRFSTLPDYFKPSVMRPRGWRPPKVHYGFILTEDELGAVVMKRDVAHYCRISTHPLPNGKFHHPGSTILIIGEHIKNRLGASSLSTLEWEYIIHIWDPTVNTVRVGMNLVSLGCNWTKDGVLPSDEDIKMVLDFFDRSDVHVGWYFDGNKPLWTPLERI</sequence>
<dbReference type="EMBL" id="LUEZ02000052">
    <property type="protein sequence ID" value="RDB22112.1"/>
    <property type="molecule type" value="Genomic_DNA"/>
</dbReference>
<accession>A0A369JL97</accession>
<comment type="caution">
    <text evidence="1">The sequence shown here is derived from an EMBL/GenBank/DDBJ whole genome shotgun (WGS) entry which is preliminary data.</text>
</comment>
<gene>
    <name evidence="1" type="ORF">Hypma_010732</name>
</gene>
<reference evidence="1" key="1">
    <citation type="submission" date="2018-04" db="EMBL/GenBank/DDBJ databases">
        <title>Whole genome sequencing of Hypsizygus marmoreus.</title>
        <authorList>
            <person name="Choi I.-G."/>
            <person name="Min B."/>
            <person name="Kim J.-G."/>
            <person name="Kim S."/>
            <person name="Oh Y.-L."/>
            <person name="Kong W.-S."/>
            <person name="Park H."/>
            <person name="Jeong J."/>
            <person name="Song E.-S."/>
        </authorList>
    </citation>
    <scope>NUCLEOTIDE SEQUENCE [LARGE SCALE GENOMIC DNA]</scope>
    <source>
        <strain evidence="1">51987-8</strain>
    </source>
</reference>
<evidence type="ECO:0000313" key="2">
    <source>
        <dbReference type="Proteomes" id="UP000076154"/>
    </source>
</evidence>
<evidence type="ECO:0000313" key="1">
    <source>
        <dbReference type="EMBL" id="RDB22112.1"/>
    </source>
</evidence>
<dbReference type="InParanoid" id="A0A369JL97"/>
<organism evidence="1 2">
    <name type="scientific">Hypsizygus marmoreus</name>
    <name type="common">White beech mushroom</name>
    <name type="synonym">Agaricus marmoreus</name>
    <dbReference type="NCBI Taxonomy" id="39966"/>
    <lineage>
        <taxon>Eukaryota</taxon>
        <taxon>Fungi</taxon>
        <taxon>Dikarya</taxon>
        <taxon>Basidiomycota</taxon>
        <taxon>Agaricomycotina</taxon>
        <taxon>Agaricomycetes</taxon>
        <taxon>Agaricomycetidae</taxon>
        <taxon>Agaricales</taxon>
        <taxon>Tricholomatineae</taxon>
        <taxon>Lyophyllaceae</taxon>
        <taxon>Hypsizygus</taxon>
    </lineage>
</organism>
<dbReference type="AlphaFoldDB" id="A0A369JL97"/>
<dbReference type="Proteomes" id="UP000076154">
    <property type="component" value="Unassembled WGS sequence"/>
</dbReference>
<keyword evidence="2" id="KW-1185">Reference proteome</keyword>
<name>A0A369JL97_HYPMA</name>
<protein>
    <submittedName>
        <fullName evidence="1">Uncharacterized protein</fullName>
    </submittedName>
</protein>
<proteinExistence type="predicted"/>